<reference evidence="6 7" key="1">
    <citation type="submission" date="2023-04" db="EMBL/GenBank/DDBJ databases">
        <title>Genome of Basidiobolus ranarum AG-B5.</title>
        <authorList>
            <person name="Stajich J.E."/>
            <person name="Carter-House D."/>
            <person name="Gryganskyi A."/>
        </authorList>
    </citation>
    <scope>NUCLEOTIDE SEQUENCE [LARGE SCALE GENOMIC DNA]</scope>
    <source>
        <strain evidence="6 7">AG-B5</strain>
    </source>
</reference>
<accession>A0ABR2W4H1</accession>
<gene>
    <name evidence="6" type="ORF">K7432_004579</name>
</gene>
<dbReference type="InterPro" id="IPR050936">
    <property type="entry name" value="AP-1-like"/>
</dbReference>
<evidence type="ECO:0000256" key="4">
    <source>
        <dbReference type="SAM" id="MobiDB-lite"/>
    </source>
</evidence>
<feature type="region of interest" description="Disordered" evidence="4">
    <location>
        <begin position="135"/>
        <end position="156"/>
    </location>
</feature>
<evidence type="ECO:0000259" key="5">
    <source>
        <dbReference type="PROSITE" id="PS50217"/>
    </source>
</evidence>
<dbReference type="SMART" id="SM00338">
    <property type="entry name" value="BRLZ"/>
    <property type="match status" value="1"/>
</dbReference>
<dbReference type="PROSITE" id="PS00036">
    <property type="entry name" value="BZIP_BASIC"/>
    <property type="match status" value="1"/>
</dbReference>
<dbReference type="Proteomes" id="UP001479436">
    <property type="component" value="Unassembled WGS sequence"/>
</dbReference>
<dbReference type="SUPFAM" id="SSF57959">
    <property type="entry name" value="Leucine zipper domain"/>
    <property type="match status" value="1"/>
</dbReference>
<keyword evidence="2" id="KW-0539">Nucleus</keyword>
<evidence type="ECO:0000313" key="6">
    <source>
        <dbReference type="EMBL" id="KAK9719751.1"/>
    </source>
</evidence>
<dbReference type="PANTHER" id="PTHR40621">
    <property type="entry name" value="TRANSCRIPTION FACTOR KAPC-RELATED"/>
    <property type="match status" value="1"/>
</dbReference>
<protein>
    <recommendedName>
        <fullName evidence="5">BZIP domain-containing protein</fullName>
    </recommendedName>
</protein>
<evidence type="ECO:0000313" key="7">
    <source>
        <dbReference type="Proteomes" id="UP001479436"/>
    </source>
</evidence>
<evidence type="ECO:0000256" key="2">
    <source>
        <dbReference type="ARBA" id="ARBA00023242"/>
    </source>
</evidence>
<name>A0ABR2W4H1_9FUNG</name>
<feature type="coiled-coil region" evidence="3">
    <location>
        <begin position="196"/>
        <end position="237"/>
    </location>
</feature>
<proteinExistence type="predicted"/>
<dbReference type="Gene3D" id="1.20.5.170">
    <property type="match status" value="1"/>
</dbReference>
<dbReference type="CDD" id="cd14810">
    <property type="entry name" value="bZIP_u1"/>
    <property type="match status" value="1"/>
</dbReference>
<dbReference type="InterPro" id="IPR046347">
    <property type="entry name" value="bZIP_sf"/>
</dbReference>
<feature type="domain" description="BZIP" evidence="5">
    <location>
        <begin position="171"/>
        <end position="234"/>
    </location>
</feature>
<organism evidence="6 7">
    <name type="scientific">Basidiobolus ranarum</name>
    <dbReference type="NCBI Taxonomy" id="34480"/>
    <lineage>
        <taxon>Eukaryota</taxon>
        <taxon>Fungi</taxon>
        <taxon>Fungi incertae sedis</taxon>
        <taxon>Zoopagomycota</taxon>
        <taxon>Entomophthoromycotina</taxon>
        <taxon>Basidiobolomycetes</taxon>
        <taxon>Basidiobolales</taxon>
        <taxon>Basidiobolaceae</taxon>
        <taxon>Basidiobolus</taxon>
    </lineage>
</organism>
<keyword evidence="7" id="KW-1185">Reference proteome</keyword>
<dbReference type="Pfam" id="PF00170">
    <property type="entry name" value="bZIP_1"/>
    <property type="match status" value="1"/>
</dbReference>
<keyword evidence="3" id="KW-0175">Coiled coil</keyword>
<comment type="caution">
    <text evidence="6">The sequence shown here is derived from an EMBL/GenBank/DDBJ whole genome shotgun (WGS) entry which is preliminary data.</text>
</comment>
<feature type="region of interest" description="Disordered" evidence="4">
    <location>
        <begin position="240"/>
        <end position="318"/>
    </location>
</feature>
<feature type="compositionally biased region" description="Low complexity" evidence="4">
    <location>
        <begin position="56"/>
        <end position="67"/>
    </location>
</feature>
<feature type="region of interest" description="Disordered" evidence="4">
    <location>
        <begin position="48"/>
        <end position="70"/>
    </location>
</feature>
<dbReference type="InterPro" id="IPR004827">
    <property type="entry name" value="bZIP"/>
</dbReference>
<dbReference type="PANTHER" id="PTHR40621:SF10">
    <property type="entry name" value="BZIP DOMAIN-CONTAINING PROTEIN"/>
    <property type="match status" value="1"/>
</dbReference>
<sequence>MSTAIEQNCFAEGEVCDAFDAFIDPKYVEEPEGLNESELFRYYFEDDMPGQVSENSSPSPTSARSPAPLVPPTLTNVKMEENDLELVLQTLLNSVDSQVSATTEPSLLHTTTTSPMQVVQPSRLTATQAIVPAIDPQNTTRKSPPKNLSRPVRASSIEIELDPNDPDIQKLSSKERRQLRNKISARNFRVRRKEYIATLEEQVQQYQSEVKTLRESFNKVEDENSKLRSELEQMRNKFDAHVPASDNRSQSPAESSVEPMVTESTAIRRSDSPFKPTFKVKSGVAPLSNGEPFNKDIPNNASNAAASPRWQDSRVIVH</sequence>
<evidence type="ECO:0000256" key="1">
    <source>
        <dbReference type="ARBA" id="ARBA00004123"/>
    </source>
</evidence>
<dbReference type="PROSITE" id="PS50217">
    <property type="entry name" value="BZIP"/>
    <property type="match status" value="1"/>
</dbReference>
<dbReference type="EMBL" id="JASJQH010007036">
    <property type="protein sequence ID" value="KAK9719751.1"/>
    <property type="molecule type" value="Genomic_DNA"/>
</dbReference>
<comment type="subcellular location">
    <subcellularLocation>
        <location evidence="1">Nucleus</location>
    </subcellularLocation>
</comment>
<evidence type="ECO:0000256" key="3">
    <source>
        <dbReference type="SAM" id="Coils"/>
    </source>
</evidence>